<dbReference type="InterPro" id="IPR034904">
    <property type="entry name" value="FSCA_dom_sf"/>
</dbReference>
<reference evidence="3 4" key="1">
    <citation type="submission" date="2017-08" db="EMBL/GenBank/DDBJ databases">
        <title>Infants hospitalized years apart are colonized by the same room-sourced microbial strains.</title>
        <authorList>
            <person name="Brooks B."/>
            <person name="Olm M.R."/>
            <person name="Firek B.A."/>
            <person name="Baker R."/>
            <person name="Thomas B.C."/>
            <person name="Morowitz M.J."/>
            <person name="Banfield J.F."/>
        </authorList>
    </citation>
    <scope>NUCLEOTIDE SEQUENCE [LARGE SCALE GENOMIC DNA]</scope>
    <source>
        <strain evidence="3">S2_006_000_R2_64</strain>
    </source>
</reference>
<dbReference type="Proteomes" id="UP000249739">
    <property type="component" value="Unassembled WGS sequence"/>
</dbReference>
<dbReference type="Gene3D" id="3.30.300.130">
    <property type="entry name" value="Fe-S cluster assembly (FSCA)"/>
    <property type="match status" value="1"/>
</dbReference>
<dbReference type="FunFam" id="3.30.300.130:FF:000001">
    <property type="entry name" value="NFU1 iron-sulfur cluster scaffold"/>
    <property type="match status" value="1"/>
</dbReference>
<dbReference type="InterPro" id="IPR001075">
    <property type="entry name" value="NIF_FeS_clus_asmbl_NifU_C"/>
</dbReference>
<dbReference type="SUPFAM" id="SSF110836">
    <property type="entry name" value="Hypothetical protein SAV1430"/>
    <property type="match status" value="1"/>
</dbReference>
<gene>
    <name evidence="3" type="ORF">DI586_06520</name>
</gene>
<evidence type="ECO:0000256" key="1">
    <source>
        <dbReference type="ARBA" id="ARBA00006420"/>
    </source>
</evidence>
<dbReference type="GO" id="GO:0005506">
    <property type="term" value="F:iron ion binding"/>
    <property type="evidence" value="ECO:0007669"/>
    <property type="project" value="InterPro"/>
</dbReference>
<dbReference type="InterPro" id="IPR035433">
    <property type="entry name" value="NFU1-like"/>
</dbReference>
<dbReference type="InterPro" id="IPR036498">
    <property type="entry name" value="Nfu/NifU_N_sf"/>
</dbReference>
<evidence type="ECO:0000259" key="2">
    <source>
        <dbReference type="SMART" id="SM00932"/>
    </source>
</evidence>
<dbReference type="PIRSF" id="PIRSF036773">
    <property type="entry name" value="HIRIP5"/>
    <property type="match status" value="1"/>
</dbReference>
<comment type="caution">
    <text evidence="3">The sequence shown here is derived from an EMBL/GenBank/DDBJ whole genome shotgun (WGS) entry which is preliminary data.</text>
</comment>
<proteinExistence type="inferred from homology"/>
<dbReference type="InterPro" id="IPR014824">
    <property type="entry name" value="Nfu/NifU_N"/>
</dbReference>
<evidence type="ECO:0000313" key="4">
    <source>
        <dbReference type="Proteomes" id="UP000249739"/>
    </source>
</evidence>
<sequence length="185" mass="20402">MFIQTEPTPNPLTIKFIPGEIVLERGVADFPSADSAVGKSPLAERLFKIEGVRGVFFGHDFVSVTKSEERDWLTLKPLVLGALFEHFTTGQKILSDAPVTKDAPSEEDSDVVKQIKEILETRVRPAVARDGGDISFEDFDKGILFLRMQGACAGCPSSVVTLKMGIENMMHHYVPEVLEVRAVQD</sequence>
<dbReference type="AlphaFoldDB" id="A0A2W5HIQ8"/>
<dbReference type="PANTHER" id="PTHR11178">
    <property type="entry name" value="IRON-SULFUR CLUSTER SCAFFOLD PROTEIN NFU-RELATED"/>
    <property type="match status" value="1"/>
</dbReference>
<dbReference type="Gene3D" id="3.30.1370.70">
    <property type="entry name" value="Scaffold protein Nfu/NifU, N-terminal domain"/>
    <property type="match status" value="1"/>
</dbReference>
<dbReference type="EMBL" id="QFOT01000063">
    <property type="protein sequence ID" value="PZP55552.1"/>
    <property type="molecule type" value="Genomic_DNA"/>
</dbReference>
<name>A0A2W5HIQ8_9BACT</name>
<protein>
    <submittedName>
        <fullName evidence="3">NifU family protein</fullName>
    </submittedName>
</protein>
<dbReference type="SUPFAM" id="SSF117916">
    <property type="entry name" value="Fe-S cluster assembly (FSCA) domain-like"/>
    <property type="match status" value="1"/>
</dbReference>
<dbReference type="PANTHER" id="PTHR11178:SF1">
    <property type="entry name" value="NFU1 IRON-SULFUR CLUSTER SCAFFOLD HOMOLOG, MITOCHONDRIAL"/>
    <property type="match status" value="1"/>
</dbReference>
<evidence type="ECO:0000313" key="3">
    <source>
        <dbReference type="EMBL" id="PZP55552.1"/>
    </source>
</evidence>
<dbReference type="GO" id="GO:0016226">
    <property type="term" value="P:iron-sulfur cluster assembly"/>
    <property type="evidence" value="ECO:0007669"/>
    <property type="project" value="InterPro"/>
</dbReference>
<dbReference type="SMART" id="SM00932">
    <property type="entry name" value="Nfu_N"/>
    <property type="match status" value="1"/>
</dbReference>
<feature type="domain" description="Scaffold protein Nfu/NifU N-terminal" evidence="2">
    <location>
        <begin position="3"/>
        <end position="90"/>
    </location>
</feature>
<comment type="similarity">
    <text evidence="1">Belongs to the NifU family.</text>
</comment>
<dbReference type="GO" id="GO:0051536">
    <property type="term" value="F:iron-sulfur cluster binding"/>
    <property type="evidence" value="ECO:0007669"/>
    <property type="project" value="InterPro"/>
</dbReference>
<accession>A0A2W5HIQ8</accession>
<organism evidence="3 4">
    <name type="scientific">Micavibrio aeruginosavorus</name>
    <dbReference type="NCBI Taxonomy" id="349221"/>
    <lineage>
        <taxon>Bacteria</taxon>
        <taxon>Pseudomonadati</taxon>
        <taxon>Bdellovibrionota</taxon>
        <taxon>Bdellovibrionia</taxon>
        <taxon>Bdellovibrionales</taxon>
        <taxon>Pseudobdellovibrionaceae</taxon>
        <taxon>Micavibrio</taxon>
    </lineage>
</organism>
<dbReference type="Pfam" id="PF08712">
    <property type="entry name" value="Nfu_N"/>
    <property type="match status" value="1"/>
</dbReference>
<dbReference type="Pfam" id="PF01106">
    <property type="entry name" value="NifU"/>
    <property type="match status" value="1"/>
</dbReference>